<dbReference type="RefSeq" id="WP_087505443.1">
    <property type="nucleotide sequence ID" value="NZ_BMDX01000006.1"/>
</dbReference>
<dbReference type="SUPFAM" id="SSF109910">
    <property type="entry name" value="YgfY-like"/>
    <property type="match status" value="1"/>
</dbReference>
<evidence type="ECO:0000256" key="3">
    <source>
        <dbReference type="ARBA" id="ARBA00019418"/>
    </source>
</evidence>
<name>A0A8J2XNT5_9GAMM</name>
<comment type="subcellular location">
    <subcellularLocation>
        <location evidence="1">Cytoplasm</location>
    </subcellularLocation>
</comment>
<dbReference type="Gene3D" id="1.10.150.250">
    <property type="entry name" value="Flavinator of succinate dehydrogenase"/>
    <property type="match status" value="1"/>
</dbReference>
<keyword evidence="4" id="KW-0963">Cytoplasm</keyword>
<proteinExistence type="inferred from homology"/>
<dbReference type="InterPro" id="IPR050531">
    <property type="entry name" value="SdhE_FAD_assembly_factor"/>
</dbReference>
<dbReference type="EMBL" id="BMDX01000006">
    <property type="protein sequence ID" value="GGA74692.1"/>
    <property type="molecule type" value="Genomic_DNA"/>
</dbReference>
<dbReference type="Pfam" id="PF03937">
    <property type="entry name" value="Sdh5"/>
    <property type="match status" value="1"/>
</dbReference>
<keyword evidence="5" id="KW-0143">Chaperone</keyword>
<evidence type="ECO:0000256" key="2">
    <source>
        <dbReference type="ARBA" id="ARBA00008571"/>
    </source>
</evidence>
<dbReference type="PANTHER" id="PTHR39585">
    <property type="entry name" value="FAD ASSEMBLY FACTOR SDHE"/>
    <property type="match status" value="1"/>
</dbReference>
<dbReference type="InterPro" id="IPR036714">
    <property type="entry name" value="SDH_sf"/>
</dbReference>
<evidence type="ECO:0000256" key="1">
    <source>
        <dbReference type="ARBA" id="ARBA00004496"/>
    </source>
</evidence>
<gene>
    <name evidence="6" type="ORF">GCM10011369_15640</name>
</gene>
<dbReference type="PANTHER" id="PTHR39585:SF1">
    <property type="entry name" value="FAD ASSEMBLY FACTOR SDHE"/>
    <property type="match status" value="1"/>
</dbReference>
<evidence type="ECO:0000256" key="4">
    <source>
        <dbReference type="ARBA" id="ARBA00022490"/>
    </source>
</evidence>
<reference evidence="7" key="1">
    <citation type="journal article" date="2019" name="Int. J. Syst. Evol. Microbiol.">
        <title>The Global Catalogue of Microorganisms (GCM) 10K type strain sequencing project: providing services to taxonomists for standard genome sequencing and annotation.</title>
        <authorList>
            <consortium name="The Broad Institute Genomics Platform"/>
            <consortium name="The Broad Institute Genome Sequencing Center for Infectious Disease"/>
            <person name="Wu L."/>
            <person name="Ma J."/>
        </authorList>
    </citation>
    <scope>NUCLEOTIDE SEQUENCE [LARGE SCALE GENOMIC DNA]</scope>
    <source>
        <strain evidence="7">CGMCC 1.10130</strain>
    </source>
</reference>
<dbReference type="GO" id="GO:0005737">
    <property type="term" value="C:cytoplasm"/>
    <property type="evidence" value="ECO:0007669"/>
    <property type="project" value="UniProtKB-SubCell"/>
</dbReference>
<keyword evidence="7" id="KW-1185">Reference proteome</keyword>
<accession>A0A8J2XNT5</accession>
<dbReference type="InterPro" id="IPR005631">
    <property type="entry name" value="SDH"/>
</dbReference>
<protein>
    <recommendedName>
        <fullName evidence="3">FAD assembly factor SdhE</fullName>
    </recommendedName>
</protein>
<evidence type="ECO:0000313" key="7">
    <source>
        <dbReference type="Proteomes" id="UP000619743"/>
    </source>
</evidence>
<comment type="caution">
    <text evidence="6">The sequence shown here is derived from an EMBL/GenBank/DDBJ whole genome shotgun (WGS) entry which is preliminary data.</text>
</comment>
<evidence type="ECO:0000313" key="6">
    <source>
        <dbReference type="EMBL" id="GGA74692.1"/>
    </source>
</evidence>
<evidence type="ECO:0000256" key="5">
    <source>
        <dbReference type="ARBA" id="ARBA00023186"/>
    </source>
</evidence>
<dbReference type="Proteomes" id="UP000619743">
    <property type="component" value="Unassembled WGS sequence"/>
</dbReference>
<dbReference type="AlphaFoldDB" id="A0A8J2XNT5"/>
<organism evidence="6 7">
    <name type="scientific">Neiella marina</name>
    <dbReference type="NCBI Taxonomy" id="508461"/>
    <lineage>
        <taxon>Bacteria</taxon>
        <taxon>Pseudomonadati</taxon>
        <taxon>Pseudomonadota</taxon>
        <taxon>Gammaproteobacteria</taxon>
        <taxon>Alteromonadales</taxon>
        <taxon>Echinimonadaceae</taxon>
        <taxon>Neiella</taxon>
    </lineage>
</organism>
<sequence>MAQNDSANGTTDGNLARLRWGCRRGMLELDVILEPFFDNQFESLSETQQQVFERLLSCDDPELFAWIMGHEDCSDPDLAAMVKTIVDYNRSLLH</sequence>
<dbReference type="GO" id="GO:0006105">
    <property type="term" value="P:succinate metabolic process"/>
    <property type="evidence" value="ECO:0007669"/>
    <property type="project" value="TreeGrafter"/>
</dbReference>
<dbReference type="OrthoDB" id="9180899at2"/>
<comment type="similarity">
    <text evidence="2">Belongs to the SdhE FAD assembly factor family.</text>
</comment>